<dbReference type="GO" id="GO:0004066">
    <property type="term" value="F:asparagine synthase (glutamine-hydrolyzing) activity"/>
    <property type="evidence" value="ECO:0007669"/>
    <property type="project" value="UniProtKB-EC"/>
</dbReference>
<comment type="pathway">
    <text evidence="1">Amino-acid biosynthesis; L-asparagine biosynthesis; L-asparagine from L-aspartate (L-Gln route): step 1/1.</text>
</comment>
<dbReference type="CDD" id="cd01991">
    <property type="entry name" value="Asn_synthase_B_C"/>
    <property type="match status" value="1"/>
</dbReference>
<dbReference type="InterPro" id="IPR029055">
    <property type="entry name" value="Ntn_hydrolases_N"/>
</dbReference>
<keyword evidence="7" id="KW-0315">Glutamine amidotransferase</keyword>
<dbReference type="SUPFAM" id="SSF52402">
    <property type="entry name" value="Adenine nucleotide alpha hydrolases-like"/>
    <property type="match status" value="1"/>
</dbReference>
<dbReference type="InterPro" id="IPR017932">
    <property type="entry name" value="GATase_2_dom"/>
</dbReference>
<evidence type="ECO:0000256" key="6">
    <source>
        <dbReference type="ARBA" id="ARBA00022888"/>
    </source>
</evidence>
<dbReference type="EC" id="6.3.5.4" evidence="3"/>
<evidence type="ECO:0000259" key="9">
    <source>
        <dbReference type="PROSITE" id="PS51278"/>
    </source>
</evidence>
<comment type="similarity">
    <text evidence="2">Belongs to the asparagine synthetase family.</text>
</comment>
<keyword evidence="11" id="KW-1185">Reference proteome</keyword>
<dbReference type="RefSeq" id="WP_378141212.1">
    <property type="nucleotide sequence ID" value="NZ_JBHSEF010000021.1"/>
</dbReference>
<dbReference type="PROSITE" id="PS51278">
    <property type="entry name" value="GATASE_TYPE_2"/>
    <property type="match status" value="1"/>
</dbReference>
<dbReference type="SUPFAM" id="SSF56235">
    <property type="entry name" value="N-terminal nucleophile aminohydrolases (Ntn hydrolases)"/>
    <property type="match status" value="1"/>
</dbReference>
<evidence type="ECO:0000313" key="11">
    <source>
        <dbReference type="Proteomes" id="UP001595733"/>
    </source>
</evidence>
<keyword evidence="5" id="KW-0067">ATP-binding</keyword>
<keyword evidence="6" id="KW-0061">Asparagine biosynthesis</keyword>
<evidence type="ECO:0000256" key="2">
    <source>
        <dbReference type="ARBA" id="ARBA00005752"/>
    </source>
</evidence>
<dbReference type="Proteomes" id="UP001595733">
    <property type="component" value="Unassembled WGS sequence"/>
</dbReference>
<evidence type="ECO:0000256" key="8">
    <source>
        <dbReference type="ARBA" id="ARBA00048741"/>
    </source>
</evidence>
<keyword evidence="10" id="KW-0436">Ligase</keyword>
<organism evidence="10 11">
    <name type="scientific">Chryseomicrobium palamuruense</name>
    <dbReference type="NCBI Taxonomy" id="682973"/>
    <lineage>
        <taxon>Bacteria</taxon>
        <taxon>Bacillati</taxon>
        <taxon>Bacillota</taxon>
        <taxon>Bacilli</taxon>
        <taxon>Bacillales</taxon>
        <taxon>Caryophanaceae</taxon>
        <taxon>Chryseomicrobium</taxon>
    </lineage>
</organism>
<comment type="catalytic activity">
    <reaction evidence="8">
        <text>L-aspartate + L-glutamine + ATP + H2O = L-asparagine + L-glutamate + AMP + diphosphate + H(+)</text>
        <dbReference type="Rhea" id="RHEA:12228"/>
        <dbReference type="ChEBI" id="CHEBI:15377"/>
        <dbReference type="ChEBI" id="CHEBI:15378"/>
        <dbReference type="ChEBI" id="CHEBI:29985"/>
        <dbReference type="ChEBI" id="CHEBI:29991"/>
        <dbReference type="ChEBI" id="CHEBI:30616"/>
        <dbReference type="ChEBI" id="CHEBI:33019"/>
        <dbReference type="ChEBI" id="CHEBI:58048"/>
        <dbReference type="ChEBI" id="CHEBI:58359"/>
        <dbReference type="ChEBI" id="CHEBI:456215"/>
        <dbReference type="EC" id="6.3.5.4"/>
    </reaction>
</comment>
<dbReference type="PANTHER" id="PTHR43284">
    <property type="entry name" value="ASPARAGINE SYNTHETASE (GLUTAMINE-HYDROLYZING)"/>
    <property type="match status" value="1"/>
</dbReference>
<evidence type="ECO:0000256" key="3">
    <source>
        <dbReference type="ARBA" id="ARBA00012737"/>
    </source>
</evidence>
<evidence type="ECO:0000256" key="4">
    <source>
        <dbReference type="ARBA" id="ARBA00022741"/>
    </source>
</evidence>
<dbReference type="InterPro" id="IPR006426">
    <property type="entry name" value="Asn_synth_AEB"/>
</dbReference>
<dbReference type="NCBIfam" id="TIGR01536">
    <property type="entry name" value="asn_synth_AEB"/>
    <property type="match status" value="1"/>
</dbReference>
<evidence type="ECO:0000313" key="10">
    <source>
        <dbReference type="EMBL" id="MFC4354920.1"/>
    </source>
</evidence>
<dbReference type="InterPro" id="IPR033738">
    <property type="entry name" value="AsnB_N"/>
</dbReference>
<dbReference type="PANTHER" id="PTHR43284:SF1">
    <property type="entry name" value="ASPARAGINE SYNTHETASE"/>
    <property type="match status" value="1"/>
</dbReference>
<dbReference type="InterPro" id="IPR014729">
    <property type="entry name" value="Rossmann-like_a/b/a_fold"/>
</dbReference>
<dbReference type="Gene3D" id="3.40.50.620">
    <property type="entry name" value="HUPs"/>
    <property type="match status" value="1"/>
</dbReference>
<feature type="domain" description="Glutamine amidotransferase type-2" evidence="9">
    <location>
        <begin position="2"/>
        <end position="211"/>
    </location>
</feature>
<dbReference type="InterPro" id="IPR001962">
    <property type="entry name" value="Asn_synthase"/>
</dbReference>
<evidence type="ECO:0000256" key="5">
    <source>
        <dbReference type="ARBA" id="ARBA00022840"/>
    </source>
</evidence>
<dbReference type="InterPro" id="IPR051786">
    <property type="entry name" value="ASN_synthetase/amidase"/>
</dbReference>
<gene>
    <name evidence="10" type="primary">asnB</name>
    <name evidence="10" type="ORF">ACFO0S_07655</name>
</gene>
<dbReference type="CDD" id="cd00712">
    <property type="entry name" value="AsnB"/>
    <property type="match status" value="1"/>
</dbReference>
<dbReference type="EMBL" id="JBHSEF010000021">
    <property type="protein sequence ID" value="MFC4354920.1"/>
    <property type="molecule type" value="Genomic_DNA"/>
</dbReference>
<dbReference type="Pfam" id="PF13537">
    <property type="entry name" value="GATase_7"/>
    <property type="match status" value="1"/>
</dbReference>
<dbReference type="PIRSF" id="PIRSF001589">
    <property type="entry name" value="Asn_synthetase_glu-h"/>
    <property type="match status" value="1"/>
</dbReference>
<keyword evidence="6" id="KW-0028">Amino-acid biosynthesis</keyword>
<protein>
    <recommendedName>
        <fullName evidence="3">asparagine synthase (glutamine-hydrolyzing)</fullName>
        <ecNumber evidence="3">6.3.5.4</ecNumber>
    </recommendedName>
</protein>
<dbReference type="Gene3D" id="3.60.20.10">
    <property type="entry name" value="Glutamine Phosphoribosylpyrophosphate, subunit 1, domain 1"/>
    <property type="match status" value="1"/>
</dbReference>
<sequence>MCGFAGIVDFRSTESRLATLKEMTETIHSRGPDASDYFEDAHCSFGHKRLIVVDAEGGKQPFQLAPYRMVYNGELYNTEDVRQELLKAGHQFNSYSDTEVLIHAYAEWGAACVDHLNGIFAFAVWNESTSELFLARDRLGVKPLFYSLSQHRLLFASEPKALLTHPDVSPVVTNEGLASLFALGPGRFPGHDLFRDIQELRPGFRAFFHPQKGFMQQRYWQLPTNDHIDSAEDTVQRVRYLAEQAIRRQLVSDVPIGTFLSGGIDSSIITAIAAKENIQLSTFSVDYVDNEHYFQSSSFQPDSDHAYIEAMIEAYGLHHTNISLTSDQLFDGLQEAMVARDAPGMGDIDSSLLAFCRLVKPHATVVLSGECADELFAGYPWLQEEQSVPDFFWIRNQQQRFQFLHPDLQQKLPLEDVLSEVRSSLLYEVLKRGEPEHLANHKGASYLTMQHFMQNLLERKDRMSMRSGLEVRVPFADHELWEYVWNIPLSIKRMGGQEKGLLRAAFHDVLPDKVLKRKKNPYPKTFHPVYTSLVRERLSEVVARQGAITSLFQPAFFNELLDTSTKATVPWFGQLMQTPQLMAYLIQLEDWIQMYGVEFQIR</sequence>
<evidence type="ECO:0000256" key="1">
    <source>
        <dbReference type="ARBA" id="ARBA00005187"/>
    </source>
</evidence>
<keyword evidence="4" id="KW-0547">Nucleotide-binding</keyword>
<evidence type="ECO:0000256" key="7">
    <source>
        <dbReference type="ARBA" id="ARBA00022962"/>
    </source>
</evidence>
<dbReference type="Pfam" id="PF00733">
    <property type="entry name" value="Asn_synthase"/>
    <property type="match status" value="1"/>
</dbReference>
<name>A0ABV8UUG9_9BACL</name>
<reference evidence="11" key="1">
    <citation type="journal article" date="2019" name="Int. J. Syst. Evol. Microbiol.">
        <title>The Global Catalogue of Microorganisms (GCM) 10K type strain sequencing project: providing services to taxonomists for standard genome sequencing and annotation.</title>
        <authorList>
            <consortium name="The Broad Institute Genomics Platform"/>
            <consortium name="The Broad Institute Genome Sequencing Center for Infectious Disease"/>
            <person name="Wu L."/>
            <person name="Ma J."/>
        </authorList>
    </citation>
    <scope>NUCLEOTIDE SEQUENCE [LARGE SCALE GENOMIC DNA]</scope>
    <source>
        <strain evidence="11">CCUG 50353</strain>
    </source>
</reference>
<accession>A0ABV8UUG9</accession>
<comment type="caution">
    <text evidence="10">The sequence shown here is derived from an EMBL/GenBank/DDBJ whole genome shotgun (WGS) entry which is preliminary data.</text>
</comment>
<proteinExistence type="inferred from homology"/>